<feature type="compositionally biased region" description="Basic and acidic residues" evidence="1">
    <location>
        <begin position="380"/>
        <end position="393"/>
    </location>
</feature>
<feature type="region of interest" description="Disordered" evidence="1">
    <location>
        <begin position="325"/>
        <end position="399"/>
    </location>
</feature>
<proteinExistence type="predicted"/>
<dbReference type="Proteomes" id="UP001150217">
    <property type="component" value="Unassembled WGS sequence"/>
</dbReference>
<accession>A0ABQ8VNK5</accession>
<evidence type="ECO:0000313" key="2">
    <source>
        <dbReference type="EMBL" id="KAJ4497972.1"/>
    </source>
</evidence>
<dbReference type="EMBL" id="JANVFT010000018">
    <property type="protein sequence ID" value="KAJ4497972.1"/>
    <property type="molecule type" value="Genomic_DNA"/>
</dbReference>
<feature type="compositionally biased region" description="Basic residues" evidence="1">
    <location>
        <begin position="369"/>
        <end position="379"/>
    </location>
</feature>
<gene>
    <name evidence="2" type="ORF">C8R41DRAFT_176177</name>
</gene>
<feature type="region of interest" description="Disordered" evidence="1">
    <location>
        <begin position="1"/>
        <end position="69"/>
    </location>
</feature>
<feature type="compositionally biased region" description="Basic and acidic residues" evidence="1">
    <location>
        <begin position="558"/>
        <end position="589"/>
    </location>
</feature>
<feature type="compositionally biased region" description="Polar residues" evidence="1">
    <location>
        <begin position="15"/>
        <end position="40"/>
    </location>
</feature>
<evidence type="ECO:0008006" key="4">
    <source>
        <dbReference type="Google" id="ProtNLM"/>
    </source>
</evidence>
<organism evidence="2 3">
    <name type="scientific">Lentinula lateritia</name>
    <dbReference type="NCBI Taxonomy" id="40482"/>
    <lineage>
        <taxon>Eukaryota</taxon>
        <taxon>Fungi</taxon>
        <taxon>Dikarya</taxon>
        <taxon>Basidiomycota</taxon>
        <taxon>Agaricomycotina</taxon>
        <taxon>Agaricomycetes</taxon>
        <taxon>Agaricomycetidae</taxon>
        <taxon>Agaricales</taxon>
        <taxon>Marasmiineae</taxon>
        <taxon>Omphalotaceae</taxon>
        <taxon>Lentinula</taxon>
    </lineage>
</organism>
<feature type="compositionally biased region" description="Low complexity" evidence="1">
    <location>
        <begin position="504"/>
        <end position="520"/>
    </location>
</feature>
<protein>
    <recommendedName>
        <fullName evidence="4">Shugoshin C-terminal domain-containing protein</fullName>
    </recommendedName>
</protein>
<reference evidence="2" key="1">
    <citation type="submission" date="2022-08" db="EMBL/GenBank/DDBJ databases">
        <title>A Global Phylogenomic Analysis of the Shiitake Genus Lentinula.</title>
        <authorList>
            <consortium name="DOE Joint Genome Institute"/>
            <person name="Sierra-Patev S."/>
            <person name="Min B."/>
            <person name="Naranjo-Ortiz M."/>
            <person name="Looney B."/>
            <person name="Konkel Z."/>
            <person name="Slot J.C."/>
            <person name="Sakamoto Y."/>
            <person name="Steenwyk J.L."/>
            <person name="Rokas A."/>
            <person name="Carro J."/>
            <person name="Camarero S."/>
            <person name="Ferreira P."/>
            <person name="Molpeceres G."/>
            <person name="Ruiz-Duenas F.J."/>
            <person name="Serrano A."/>
            <person name="Henrissat B."/>
            <person name="Drula E."/>
            <person name="Hughes K.W."/>
            <person name="Mata J.L."/>
            <person name="Ishikawa N.K."/>
            <person name="Vargas-Isla R."/>
            <person name="Ushijima S."/>
            <person name="Smith C.A."/>
            <person name="Ahrendt S."/>
            <person name="Andreopoulos W."/>
            <person name="He G."/>
            <person name="Labutti K."/>
            <person name="Lipzen A."/>
            <person name="Ng V."/>
            <person name="Riley R."/>
            <person name="Sandor L."/>
            <person name="Barry K."/>
            <person name="Martinez A.T."/>
            <person name="Xiao Y."/>
            <person name="Gibbons J.G."/>
            <person name="Terashima K."/>
            <person name="Grigoriev I.V."/>
            <person name="Hibbett D.S."/>
        </authorList>
    </citation>
    <scope>NUCLEOTIDE SEQUENCE</scope>
    <source>
        <strain evidence="2">RHP3577 ss4</strain>
    </source>
</reference>
<feature type="compositionally biased region" description="Polar residues" evidence="1">
    <location>
        <begin position="478"/>
        <end position="495"/>
    </location>
</feature>
<feature type="compositionally biased region" description="Pro residues" evidence="1">
    <location>
        <begin position="1"/>
        <end position="11"/>
    </location>
</feature>
<feature type="compositionally biased region" description="Low complexity" evidence="1">
    <location>
        <begin position="191"/>
        <end position="204"/>
    </location>
</feature>
<feature type="compositionally biased region" description="Basic and acidic residues" evidence="1">
    <location>
        <begin position="205"/>
        <end position="215"/>
    </location>
</feature>
<evidence type="ECO:0000256" key="1">
    <source>
        <dbReference type="SAM" id="MobiDB-lite"/>
    </source>
</evidence>
<feature type="region of interest" description="Disordered" evidence="1">
    <location>
        <begin position="105"/>
        <end position="296"/>
    </location>
</feature>
<feature type="compositionally biased region" description="Polar residues" evidence="1">
    <location>
        <begin position="541"/>
        <end position="557"/>
    </location>
</feature>
<comment type="caution">
    <text evidence="2">The sequence shown here is derived from an EMBL/GenBank/DDBJ whole genome shotgun (WGS) entry which is preliminary data.</text>
</comment>
<evidence type="ECO:0000313" key="3">
    <source>
        <dbReference type="Proteomes" id="UP001150217"/>
    </source>
</evidence>
<keyword evidence="3" id="KW-1185">Reference proteome</keyword>
<feature type="region of interest" description="Disordered" evidence="1">
    <location>
        <begin position="478"/>
        <end position="597"/>
    </location>
</feature>
<name>A0ABQ8VNK5_9AGAR</name>
<sequence>MASVSPPPPPYIAETPNNTIHDTLTNLGPQANSPPTTDLSSPVIDITTSSSRRRRPRKTQPSSSKKQRLILDYVLIPTSSLHRVKKESRKAPVVQKEIEVIEITESESESDEQTPQMQRNIVPQLPDRRRIRGAVLPSPKDPSFALARPSRKPRGNPIPARQIRPVESSNFTNELASVINASGNSMPGAISSTSARRVQSSSSTHQDRSKRKEVQKQSNTNVSTGKRRLIQSDIESDSSADLPIVAKPHIPPASSKTMLGRAGLKFRRSIVPLGKKRGEQSHATAPPGPSFPSSIAIQNNRHRDRAVGEDSIHLLDTFSQISSPAPEETFLKPSHTDKPLLPVARKRKERSPDNVRVPAAESSRMGAKAPKRAGTSRRRSGSESPERGDRRESQSTYNKGGLALDEISLLRLENTELRYRLANLEHAVHQPAPVQQAQIQDPNALYLQATFIQQSVRHAVADTLQTVINSMPQSAAIVNTPPSVEGSSHFPQQGSFWHDNARGPSNYPRNQYNRNSNYSRTTYEYNRGPARNHERGRRWTNIPNSASSQHISSSPRTEPSRRIERNPAARPDAEEGRRSHAEDPPDRRLSFKAVDQV</sequence>
<feature type="compositionally biased region" description="Polar residues" evidence="1">
    <location>
        <begin position="167"/>
        <end position="185"/>
    </location>
</feature>